<evidence type="ECO:0000313" key="13">
    <source>
        <dbReference type="EMBL" id="MFC0593104.1"/>
    </source>
</evidence>
<dbReference type="Pfam" id="PF00512">
    <property type="entry name" value="HisKA"/>
    <property type="match status" value="1"/>
</dbReference>
<dbReference type="InterPro" id="IPR005467">
    <property type="entry name" value="His_kinase_dom"/>
</dbReference>
<dbReference type="SUPFAM" id="SSF158472">
    <property type="entry name" value="HAMP domain-like"/>
    <property type="match status" value="1"/>
</dbReference>
<dbReference type="SMART" id="SM00304">
    <property type="entry name" value="HAMP"/>
    <property type="match status" value="1"/>
</dbReference>
<feature type="domain" description="HAMP" evidence="12">
    <location>
        <begin position="140"/>
        <end position="192"/>
    </location>
</feature>
<evidence type="ECO:0000256" key="3">
    <source>
        <dbReference type="ARBA" id="ARBA00012438"/>
    </source>
</evidence>
<evidence type="ECO:0000256" key="10">
    <source>
        <dbReference type="SAM" id="Phobius"/>
    </source>
</evidence>
<dbReference type="PROSITE" id="PS50109">
    <property type="entry name" value="HIS_KIN"/>
    <property type="match status" value="1"/>
</dbReference>
<dbReference type="EMBL" id="JBHLTN010000020">
    <property type="protein sequence ID" value="MFC0593104.1"/>
    <property type="molecule type" value="Genomic_DNA"/>
</dbReference>
<comment type="subcellular location">
    <subcellularLocation>
        <location evidence="2">Cell membrane</location>
        <topology evidence="2">Multi-pass membrane protein</topology>
    </subcellularLocation>
</comment>
<evidence type="ECO:0000256" key="5">
    <source>
        <dbReference type="ARBA" id="ARBA00022553"/>
    </source>
</evidence>
<keyword evidence="6" id="KW-0808">Transferase</keyword>
<dbReference type="CDD" id="cd00075">
    <property type="entry name" value="HATPase"/>
    <property type="match status" value="1"/>
</dbReference>
<name>A0ABV6PTC8_9BURK</name>
<dbReference type="Gene3D" id="3.30.565.10">
    <property type="entry name" value="Histidine kinase-like ATPase, C-terminal domain"/>
    <property type="match status" value="1"/>
</dbReference>
<dbReference type="SUPFAM" id="SSF47384">
    <property type="entry name" value="Homodimeric domain of signal transducing histidine kinase"/>
    <property type="match status" value="1"/>
</dbReference>
<organism evidence="13 14">
    <name type="scientific">Ottowia pentelensis</name>
    <dbReference type="NCBI Taxonomy" id="511108"/>
    <lineage>
        <taxon>Bacteria</taxon>
        <taxon>Pseudomonadati</taxon>
        <taxon>Pseudomonadota</taxon>
        <taxon>Betaproteobacteria</taxon>
        <taxon>Burkholderiales</taxon>
        <taxon>Comamonadaceae</taxon>
        <taxon>Ottowia</taxon>
    </lineage>
</organism>
<keyword evidence="9 13" id="KW-0067">ATP-binding</keyword>
<dbReference type="CDD" id="cd06225">
    <property type="entry name" value="HAMP"/>
    <property type="match status" value="1"/>
</dbReference>
<keyword evidence="14" id="KW-1185">Reference proteome</keyword>
<evidence type="ECO:0000256" key="9">
    <source>
        <dbReference type="ARBA" id="ARBA00022840"/>
    </source>
</evidence>
<evidence type="ECO:0000256" key="6">
    <source>
        <dbReference type="ARBA" id="ARBA00022679"/>
    </source>
</evidence>
<keyword evidence="10" id="KW-1133">Transmembrane helix</keyword>
<dbReference type="PROSITE" id="PS50885">
    <property type="entry name" value="HAMP"/>
    <property type="match status" value="1"/>
</dbReference>
<evidence type="ECO:0000256" key="7">
    <source>
        <dbReference type="ARBA" id="ARBA00022741"/>
    </source>
</evidence>
<keyword evidence="10" id="KW-0812">Transmembrane</keyword>
<dbReference type="Pfam" id="PF02518">
    <property type="entry name" value="HATPase_c"/>
    <property type="match status" value="1"/>
</dbReference>
<gene>
    <name evidence="13" type="ORF">ACFFGG_11095</name>
</gene>
<keyword evidence="7" id="KW-0547">Nucleotide-binding</keyword>
<reference evidence="13 14" key="1">
    <citation type="submission" date="2024-09" db="EMBL/GenBank/DDBJ databases">
        <authorList>
            <person name="Sun Q."/>
            <person name="Mori K."/>
        </authorList>
    </citation>
    <scope>NUCLEOTIDE SEQUENCE [LARGE SCALE GENOMIC DNA]</scope>
    <source>
        <strain evidence="13 14">NCAIM B.02336</strain>
    </source>
</reference>
<evidence type="ECO:0000313" key="14">
    <source>
        <dbReference type="Proteomes" id="UP001589834"/>
    </source>
</evidence>
<feature type="transmembrane region" description="Helical" evidence="10">
    <location>
        <begin position="118"/>
        <end position="139"/>
    </location>
</feature>
<dbReference type="Pfam" id="PF00672">
    <property type="entry name" value="HAMP"/>
    <property type="match status" value="1"/>
</dbReference>
<feature type="domain" description="Histidine kinase" evidence="11">
    <location>
        <begin position="207"/>
        <end position="442"/>
    </location>
</feature>
<keyword evidence="8" id="KW-0418">Kinase</keyword>
<dbReference type="InterPro" id="IPR036097">
    <property type="entry name" value="HisK_dim/P_sf"/>
</dbReference>
<protein>
    <recommendedName>
        <fullName evidence="3">histidine kinase</fullName>
        <ecNumber evidence="3">2.7.13.3</ecNumber>
    </recommendedName>
</protein>
<keyword evidence="5" id="KW-0597">Phosphoprotein</keyword>
<dbReference type="PANTHER" id="PTHR44936:SF10">
    <property type="entry name" value="SENSOR PROTEIN RSTB"/>
    <property type="match status" value="1"/>
</dbReference>
<accession>A0ABV6PTC8</accession>
<dbReference type="Gene3D" id="6.10.340.10">
    <property type="match status" value="1"/>
</dbReference>
<dbReference type="PRINTS" id="PR00344">
    <property type="entry name" value="BCTRLSENSOR"/>
</dbReference>
<sequence>MANPIARKLYVRIWLAVAGSVLLLSLVLGWAWHRAERERERMRLLQPPREVVVRNEGGERIGSAAALIRRGPGHGTEFAVTLDDGEVLNLELAPPRAAATRARPAGSRRLLSWLRPPYGFIWIVGLAGLAVMVGVFPIARRLTQRLESLQRGVQRWGEGHLDERVPVAGSDEVADLSRHFNAAAARIEELMQGQAALLQSQKSLLANASHELRSPLARIRMALELMPPRSAAAPAALPPEGAVAALGRPGGGESLGSQGLAVAEIQRNIAELDQLVDEILLASRLEAPQTDLGTLELIDLAGLAAEEAARVDAELSLAPGTGEVLVRGVSKLLRRAVRNLLENAARHGRRAGQQLAVGVTLSVADAQAVLQVDDHGPGVPPEQRERIFEPFYRLPGASEREGGVGLGLALVRSIAQRHGGSVRCGEHPGGGARFTLRLPLADPG</sequence>
<comment type="caution">
    <text evidence="13">The sequence shown here is derived from an EMBL/GenBank/DDBJ whole genome shotgun (WGS) entry which is preliminary data.</text>
</comment>
<dbReference type="SUPFAM" id="SSF55874">
    <property type="entry name" value="ATPase domain of HSP90 chaperone/DNA topoisomerase II/histidine kinase"/>
    <property type="match status" value="1"/>
</dbReference>
<dbReference type="CDD" id="cd00082">
    <property type="entry name" value="HisKA"/>
    <property type="match status" value="1"/>
</dbReference>
<dbReference type="InterPro" id="IPR004358">
    <property type="entry name" value="Sig_transdc_His_kin-like_C"/>
</dbReference>
<evidence type="ECO:0000256" key="8">
    <source>
        <dbReference type="ARBA" id="ARBA00022777"/>
    </source>
</evidence>
<comment type="catalytic activity">
    <reaction evidence="1">
        <text>ATP + protein L-histidine = ADP + protein N-phospho-L-histidine.</text>
        <dbReference type="EC" id="2.7.13.3"/>
    </reaction>
</comment>
<dbReference type="Proteomes" id="UP001589834">
    <property type="component" value="Unassembled WGS sequence"/>
</dbReference>
<feature type="transmembrane region" description="Helical" evidence="10">
    <location>
        <begin position="12"/>
        <end position="33"/>
    </location>
</feature>
<keyword evidence="10" id="KW-0472">Membrane</keyword>
<evidence type="ECO:0000259" key="11">
    <source>
        <dbReference type="PROSITE" id="PS50109"/>
    </source>
</evidence>
<dbReference type="SMART" id="SM00387">
    <property type="entry name" value="HATPase_c"/>
    <property type="match status" value="1"/>
</dbReference>
<proteinExistence type="predicted"/>
<dbReference type="Gene3D" id="1.10.287.130">
    <property type="match status" value="1"/>
</dbReference>
<evidence type="ECO:0000256" key="1">
    <source>
        <dbReference type="ARBA" id="ARBA00000085"/>
    </source>
</evidence>
<dbReference type="SMART" id="SM00388">
    <property type="entry name" value="HisKA"/>
    <property type="match status" value="1"/>
</dbReference>
<dbReference type="InterPro" id="IPR003661">
    <property type="entry name" value="HisK_dim/P_dom"/>
</dbReference>
<dbReference type="InterPro" id="IPR003594">
    <property type="entry name" value="HATPase_dom"/>
</dbReference>
<dbReference type="InterPro" id="IPR036890">
    <property type="entry name" value="HATPase_C_sf"/>
</dbReference>
<dbReference type="PANTHER" id="PTHR44936">
    <property type="entry name" value="SENSOR PROTEIN CREC"/>
    <property type="match status" value="1"/>
</dbReference>
<evidence type="ECO:0000256" key="2">
    <source>
        <dbReference type="ARBA" id="ARBA00004651"/>
    </source>
</evidence>
<dbReference type="EC" id="2.7.13.3" evidence="3"/>
<dbReference type="RefSeq" id="WP_377483047.1">
    <property type="nucleotide sequence ID" value="NZ_JBHLTN010000020.1"/>
</dbReference>
<dbReference type="InterPro" id="IPR050980">
    <property type="entry name" value="2C_sensor_his_kinase"/>
</dbReference>
<keyword evidence="4" id="KW-1003">Cell membrane</keyword>
<evidence type="ECO:0000259" key="12">
    <source>
        <dbReference type="PROSITE" id="PS50885"/>
    </source>
</evidence>
<evidence type="ECO:0000256" key="4">
    <source>
        <dbReference type="ARBA" id="ARBA00022475"/>
    </source>
</evidence>
<dbReference type="InterPro" id="IPR003660">
    <property type="entry name" value="HAMP_dom"/>
</dbReference>
<dbReference type="GO" id="GO:0005524">
    <property type="term" value="F:ATP binding"/>
    <property type="evidence" value="ECO:0007669"/>
    <property type="project" value="UniProtKB-KW"/>
</dbReference>